<dbReference type="PANTHER" id="PTHR24100:SF149">
    <property type="entry name" value="BG-LIKE ANTIGEN 1-RELATED"/>
    <property type="match status" value="1"/>
</dbReference>
<reference evidence="9" key="2">
    <citation type="submission" date="2025-08" db="UniProtKB">
        <authorList>
            <consortium name="Ensembl"/>
        </authorList>
    </citation>
    <scope>IDENTIFICATION</scope>
</reference>
<feature type="chain" id="PRO_5019749746" description="Ig-like domain-containing protein" evidence="7">
    <location>
        <begin position="35"/>
        <end position="360"/>
    </location>
</feature>
<feature type="signal peptide" evidence="7">
    <location>
        <begin position="1"/>
        <end position="34"/>
    </location>
</feature>
<reference evidence="10" key="1">
    <citation type="submission" date="2017-10" db="EMBL/GenBank/DDBJ databases">
        <title>A new Pekin duck reference genome.</title>
        <authorList>
            <person name="Hou Z.-C."/>
            <person name="Zhou Z.-K."/>
            <person name="Zhu F."/>
            <person name="Hou S.-S."/>
        </authorList>
    </citation>
    <scope>NUCLEOTIDE SEQUENCE [LARGE SCALE GENOMIC DNA]</scope>
</reference>
<name>A0A493TM01_ANAPP</name>
<keyword evidence="7" id="KW-0732">Signal</keyword>
<keyword evidence="5" id="KW-1015">Disulfide bond</keyword>
<dbReference type="Ensembl" id="ENSAPLT00000025060.1">
    <property type="protein sequence ID" value="ENSAPLP00000026625.1"/>
    <property type="gene ID" value="ENSAPLG00000018760.1"/>
</dbReference>
<dbReference type="SMART" id="SM00409">
    <property type="entry name" value="IG"/>
    <property type="match status" value="1"/>
</dbReference>
<organism evidence="9 10">
    <name type="scientific">Anas platyrhynchos platyrhynchos</name>
    <name type="common">Northern mallard</name>
    <dbReference type="NCBI Taxonomy" id="8840"/>
    <lineage>
        <taxon>Eukaryota</taxon>
        <taxon>Metazoa</taxon>
        <taxon>Chordata</taxon>
        <taxon>Craniata</taxon>
        <taxon>Vertebrata</taxon>
        <taxon>Euteleostomi</taxon>
        <taxon>Archelosauria</taxon>
        <taxon>Archosauria</taxon>
        <taxon>Dinosauria</taxon>
        <taxon>Saurischia</taxon>
        <taxon>Theropoda</taxon>
        <taxon>Coelurosauria</taxon>
        <taxon>Aves</taxon>
        <taxon>Neognathae</taxon>
        <taxon>Galloanserae</taxon>
        <taxon>Anseriformes</taxon>
        <taxon>Anatidae</taxon>
        <taxon>Anatinae</taxon>
        <taxon>Anas</taxon>
    </lineage>
</organism>
<dbReference type="GO" id="GO:0005102">
    <property type="term" value="F:signaling receptor binding"/>
    <property type="evidence" value="ECO:0007669"/>
    <property type="project" value="TreeGrafter"/>
</dbReference>
<evidence type="ECO:0000256" key="7">
    <source>
        <dbReference type="SAM" id="SignalP"/>
    </source>
</evidence>
<dbReference type="PANTHER" id="PTHR24100">
    <property type="entry name" value="BUTYROPHILIN"/>
    <property type="match status" value="1"/>
</dbReference>
<evidence type="ECO:0000256" key="5">
    <source>
        <dbReference type="ARBA" id="ARBA00023157"/>
    </source>
</evidence>
<keyword evidence="6" id="KW-0393">Immunoglobulin domain</keyword>
<dbReference type="InterPro" id="IPR013106">
    <property type="entry name" value="Ig_V-set"/>
</dbReference>
<evidence type="ECO:0000256" key="3">
    <source>
        <dbReference type="ARBA" id="ARBA00022989"/>
    </source>
</evidence>
<dbReference type="InterPro" id="IPR036179">
    <property type="entry name" value="Ig-like_dom_sf"/>
</dbReference>
<evidence type="ECO:0000256" key="1">
    <source>
        <dbReference type="ARBA" id="ARBA00004370"/>
    </source>
</evidence>
<dbReference type="GeneTree" id="ENSGT00940000153527"/>
<dbReference type="AlphaFoldDB" id="A0A493TM01"/>
<evidence type="ECO:0000259" key="8">
    <source>
        <dbReference type="PROSITE" id="PS50835"/>
    </source>
</evidence>
<dbReference type="SUPFAM" id="SSF48726">
    <property type="entry name" value="Immunoglobulin"/>
    <property type="match status" value="1"/>
</dbReference>
<accession>A0A493TM01</accession>
<evidence type="ECO:0000256" key="2">
    <source>
        <dbReference type="ARBA" id="ARBA00022692"/>
    </source>
</evidence>
<proteinExistence type="predicted"/>
<dbReference type="GO" id="GO:0050852">
    <property type="term" value="P:T cell receptor signaling pathway"/>
    <property type="evidence" value="ECO:0007669"/>
    <property type="project" value="TreeGrafter"/>
</dbReference>
<evidence type="ECO:0000313" key="10">
    <source>
        <dbReference type="Proteomes" id="UP000016666"/>
    </source>
</evidence>
<dbReference type="InterPro" id="IPR013783">
    <property type="entry name" value="Ig-like_fold"/>
</dbReference>
<dbReference type="SMART" id="SM00406">
    <property type="entry name" value="IGv"/>
    <property type="match status" value="1"/>
</dbReference>
<dbReference type="FunFam" id="2.60.40.10:FF:000183">
    <property type="entry name" value="Myelin-oligodendrocyte glycoprotein"/>
    <property type="match status" value="1"/>
</dbReference>
<sequence length="360" mass="38582">MGLPWGCGIPSLTGHARGLLTSLVTLFLLRLGSAQLRVVGPDYPLTATMGQDVVLRCYLSPRQDARSLEVRWIRDNISETVHHYRNGQDLYGEQMGAYAGRTELVRDGLSAGSLDLRITRLRPSDDGRYICIVKDADAYDKATVDLEMSVVCPIHTVIDKAFQGLESDGASNVYHSCITSPWSCRSSTGVRGSGARGCSVCSSLLLEESWDAASKDQAPCSPWALPYPGLLDWGTSPAGTHGSHPASEPQRAAQGLQQLSTLFSPLLALLVDPRARDVVTVCCRPLQTAFVPSLGLILALCLVLSMSSLWGLFVPPSGAQKGTAVMELWQAYPGVHRARHCSSVEGSDCPALLCTGAPST</sequence>
<feature type="domain" description="Ig-like" evidence="8">
    <location>
        <begin position="10"/>
        <end position="147"/>
    </location>
</feature>
<comment type="subcellular location">
    <subcellularLocation>
        <location evidence="1">Membrane</location>
    </subcellularLocation>
</comment>
<dbReference type="PROSITE" id="PS50835">
    <property type="entry name" value="IG_LIKE"/>
    <property type="match status" value="1"/>
</dbReference>
<keyword evidence="2" id="KW-0812">Transmembrane</keyword>
<keyword evidence="3" id="KW-1133">Transmembrane helix</keyword>
<dbReference type="InterPro" id="IPR003599">
    <property type="entry name" value="Ig_sub"/>
</dbReference>
<keyword evidence="10" id="KW-1185">Reference proteome</keyword>
<reference evidence="9" key="3">
    <citation type="submission" date="2025-09" db="UniProtKB">
        <authorList>
            <consortium name="Ensembl"/>
        </authorList>
    </citation>
    <scope>IDENTIFICATION</scope>
</reference>
<dbReference type="GO" id="GO:0009897">
    <property type="term" value="C:external side of plasma membrane"/>
    <property type="evidence" value="ECO:0007669"/>
    <property type="project" value="TreeGrafter"/>
</dbReference>
<evidence type="ECO:0000256" key="4">
    <source>
        <dbReference type="ARBA" id="ARBA00023136"/>
    </source>
</evidence>
<dbReference type="InterPro" id="IPR050504">
    <property type="entry name" value="IgSF_BTN/MOG"/>
</dbReference>
<evidence type="ECO:0000313" key="9">
    <source>
        <dbReference type="Ensembl" id="ENSAPLP00000026625.1"/>
    </source>
</evidence>
<keyword evidence="4" id="KW-0472">Membrane</keyword>
<dbReference type="Gene3D" id="2.60.40.10">
    <property type="entry name" value="Immunoglobulins"/>
    <property type="match status" value="1"/>
</dbReference>
<dbReference type="GO" id="GO:0001817">
    <property type="term" value="P:regulation of cytokine production"/>
    <property type="evidence" value="ECO:0007669"/>
    <property type="project" value="TreeGrafter"/>
</dbReference>
<protein>
    <recommendedName>
        <fullName evidence="8">Ig-like domain-containing protein</fullName>
    </recommendedName>
</protein>
<dbReference type="InterPro" id="IPR007110">
    <property type="entry name" value="Ig-like_dom"/>
</dbReference>
<dbReference type="Pfam" id="PF07686">
    <property type="entry name" value="V-set"/>
    <property type="match status" value="1"/>
</dbReference>
<dbReference type="Proteomes" id="UP000016666">
    <property type="component" value="Unassembled WGS sequence"/>
</dbReference>
<evidence type="ECO:0000256" key="6">
    <source>
        <dbReference type="ARBA" id="ARBA00023319"/>
    </source>
</evidence>